<reference evidence="2" key="1">
    <citation type="submission" date="2014-03" db="EMBL/GenBank/DDBJ databases">
        <title>The Genome Sequence of Puccinia striiformis f. sp. tritici PST-78.</title>
        <authorList>
            <consortium name="The Broad Institute Genome Sequencing Platform"/>
            <person name="Cuomo C."/>
            <person name="Hulbert S."/>
            <person name="Chen X."/>
            <person name="Walker B."/>
            <person name="Young S.K."/>
            <person name="Zeng Q."/>
            <person name="Gargeya S."/>
            <person name="Fitzgerald M."/>
            <person name="Haas B."/>
            <person name="Abouelleil A."/>
            <person name="Alvarado L."/>
            <person name="Arachchi H.M."/>
            <person name="Berlin A.M."/>
            <person name="Chapman S.B."/>
            <person name="Goldberg J."/>
            <person name="Griggs A."/>
            <person name="Gujja S."/>
            <person name="Hansen M."/>
            <person name="Howarth C."/>
            <person name="Imamovic A."/>
            <person name="Larimer J."/>
            <person name="McCowan C."/>
            <person name="Montmayeur A."/>
            <person name="Murphy C."/>
            <person name="Neiman D."/>
            <person name="Pearson M."/>
            <person name="Priest M."/>
            <person name="Roberts A."/>
            <person name="Saif S."/>
            <person name="Shea T."/>
            <person name="Sisk P."/>
            <person name="Sykes S."/>
            <person name="Wortman J."/>
            <person name="Nusbaum C."/>
            <person name="Birren B."/>
        </authorList>
    </citation>
    <scope>NUCLEOTIDE SEQUENCE [LARGE SCALE GENOMIC DNA]</scope>
    <source>
        <strain evidence="2">race PST-78</strain>
    </source>
</reference>
<sequence length="109" mass="12579">MMLVEDELFDNKADIGELLQTVTSSRYLHRRAPPVFHGEYDLEKLFEMRSINFKQATCTTKEVFIWLLNQIDLHDVFHNNCFRPQLPVPHQLELAHKRLGSNGNGASVG</sequence>
<evidence type="ECO:0000313" key="1">
    <source>
        <dbReference type="EMBL" id="KNE89512.1"/>
    </source>
</evidence>
<evidence type="ECO:0000313" key="2">
    <source>
        <dbReference type="Proteomes" id="UP000054564"/>
    </source>
</evidence>
<dbReference type="Proteomes" id="UP000054564">
    <property type="component" value="Unassembled WGS sequence"/>
</dbReference>
<organism evidence="1 2">
    <name type="scientific">Puccinia striiformis f. sp. tritici PST-78</name>
    <dbReference type="NCBI Taxonomy" id="1165861"/>
    <lineage>
        <taxon>Eukaryota</taxon>
        <taxon>Fungi</taxon>
        <taxon>Dikarya</taxon>
        <taxon>Basidiomycota</taxon>
        <taxon>Pucciniomycotina</taxon>
        <taxon>Pucciniomycetes</taxon>
        <taxon>Pucciniales</taxon>
        <taxon>Pucciniaceae</taxon>
        <taxon>Puccinia</taxon>
    </lineage>
</organism>
<accession>A0A0L0UR13</accession>
<comment type="caution">
    <text evidence="1">The sequence shown here is derived from an EMBL/GenBank/DDBJ whole genome shotgun (WGS) entry which is preliminary data.</text>
</comment>
<protein>
    <submittedName>
        <fullName evidence="1">Uncharacterized protein</fullName>
    </submittedName>
</protein>
<proteinExistence type="predicted"/>
<dbReference type="EMBL" id="AJIL01000341">
    <property type="protein sequence ID" value="KNE89512.1"/>
    <property type="molecule type" value="Genomic_DNA"/>
</dbReference>
<name>A0A0L0UR13_9BASI</name>
<dbReference type="AlphaFoldDB" id="A0A0L0UR13"/>
<gene>
    <name evidence="1" type="ORF">PSTG_17027</name>
</gene>
<keyword evidence="2" id="KW-1185">Reference proteome</keyword>